<proteinExistence type="inferred from homology"/>
<dbReference type="Proteomes" id="UP000092154">
    <property type="component" value="Unassembled WGS sequence"/>
</dbReference>
<dbReference type="GO" id="GO:0005576">
    <property type="term" value="C:extracellular region"/>
    <property type="evidence" value="ECO:0007669"/>
    <property type="project" value="TreeGrafter"/>
</dbReference>
<dbReference type="GO" id="GO:0016020">
    <property type="term" value="C:membrane"/>
    <property type="evidence" value="ECO:0007669"/>
    <property type="project" value="GOC"/>
</dbReference>
<dbReference type="GO" id="GO:0046512">
    <property type="term" value="P:sphingosine biosynthetic process"/>
    <property type="evidence" value="ECO:0007669"/>
    <property type="project" value="TreeGrafter"/>
</dbReference>
<gene>
    <name evidence="8" type="ORF">K503DRAFT_851172</name>
</gene>
<evidence type="ECO:0000256" key="3">
    <source>
        <dbReference type="PIRSR" id="PIRSR606823-1"/>
    </source>
</evidence>
<dbReference type="AlphaFoldDB" id="A0A1B7MT04"/>
<dbReference type="InterPro" id="IPR038445">
    <property type="entry name" value="NCDase_C_sf"/>
</dbReference>
<dbReference type="InParanoid" id="A0A1B7MT04"/>
<dbReference type="InterPro" id="IPR006823">
    <property type="entry name" value="Ceramidase_alk"/>
</dbReference>
<evidence type="ECO:0000313" key="9">
    <source>
        <dbReference type="Proteomes" id="UP000092154"/>
    </source>
</evidence>
<evidence type="ECO:0000313" key="8">
    <source>
        <dbReference type="EMBL" id="OAX35736.1"/>
    </source>
</evidence>
<name>A0A1B7MT04_9AGAM</name>
<keyword evidence="5" id="KW-0443">Lipid metabolism</keyword>
<comment type="catalytic activity">
    <reaction evidence="5">
        <text>an N-acylsphing-4-enine + H2O = sphing-4-enine + a fatty acid</text>
        <dbReference type="Rhea" id="RHEA:20856"/>
        <dbReference type="ChEBI" id="CHEBI:15377"/>
        <dbReference type="ChEBI" id="CHEBI:28868"/>
        <dbReference type="ChEBI" id="CHEBI:52639"/>
        <dbReference type="ChEBI" id="CHEBI:57756"/>
        <dbReference type="EC" id="3.5.1.23"/>
    </reaction>
</comment>
<evidence type="ECO:0000259" key="7">
    <source>
        <dbReference type="Pfam" id="PF17048"/>
    </source>
</evidence>
<dbReference type="STRING" id="1314800.A0A1B7MT04"/>
<dbReference type="InterPro" id="IPR031331">
    <property type="entry name" value="NEUT/ALK_ceramidase_C"/>
</dbReference>
<keyword evidence="5" id="KW-0746">Sphingolipid metabolism</keyword>
<dbReference type="EC" id="3.5.1.23" evidence="5"/>
<feature type="domain" description="Neutral/alkaline non-lysosomal ceramidase N-terminal" evidence="6">
    <location>
        <begin position="53"/>
        <end position="572"/>
    </location>
</feature>
<feature type="domain" description="Neutral/alkaline non-lysosomal ceramidase C-terminal" evidence="7">
    <location>
        <begin position="575"/>
        <end position="737"/>
    </location>
</feature>
<dbReference type="PANTHER" id="PTHR12670">
    <property type="entry name" value="CERAMIDASE"/>
    <property type="match status" value="1"/>
</dbReference>
<comment type="cofactor">
    <cofactor evidence="4">
        <name>Zn(2+)</name>
        <dbReference type="ChEBI" id="CHEBI:29105"/>
    </cofactor>
    <text evidence="4">Binds 1 zinc ion per subunit.</text>
</comment>
<dbReference type="OrthoDB" id="191371at2759"/>
<dbReference type="EMBL" id="KV448472">
    <property type="protein sequence ID" value="OAX35736.1"/>
    <property type="molecule type" value="Genomic_DNA"/>
</dbReference>
<organism evidence="8 9">
    <name type="scientific">Rhizopogon vinicolor AM-OR11-026</name>
    <dbReference type="NCBI Taxonomy" id="1314800"/>
    <lineage>
        <taxon>Eukaryota</taxon>
        <taxon>Fungi</taxon>
        <taxon>Dikarya</taxon>
        <taxon>Basidiomycota</taxon>
        <taxon>Agaricomycotina</taxon>
        <taxon>Agaricomycetes</taxon>
        <taxon>Agaricomycetidae</taxon>
        <taxon>Boletales</taxon>
        <taxon>Suillineae</taxon>
        <taxon>Rhizopogonaceae</taxon>
        <taxon>Rhizopogon</taxon>
    </lineage>
</organism>
<evidence type="ECO:0000256" key="4">
    <source>
        <dbReference type="PIRSR" id="PIRSR606823-2"/>
    </source>
</evidence>
<dbReference type="GO" id="GO:0046514">
    <property type="term" value="P:ceramide catabolic process"/>
    <property type="evidence" value="ECO:0007669"/>
    <property type="project" value="InterPro"/>
</dbReference>
<dbReference type="Pfam" id="PF04734">
    <property type="entry name" value="Ceramidase_alk"/>
    <property type="match status" value="1"/>
</dbReference>
<keyword evidence="4" id="KW-0862">Zinc</keyword>
<evidence type="ECO:0000256" key="5">
    <source>
        <dbReference type="RuleBase" id="RU366019"/>
    </source>
</evidence>
<feature type="binding site" evidence="4">
    <location>
        <position position="502"/>
    </location>
    <ligand>
        <name>Zn(2+)</name>
        <dbReference type="ChEBI" id="CHEBI:29105"/>
    </ligand>
</feature>
<accession>A0A1B7MT04</accession>
<dbReference type="Pfam" id="PF17048">
    <property type="entry name" value="Ceramidse_alk_C"/>
    <property type="match status" value="1"/>
</dbReference>
<dbReference type="PANTHER" id="PTHR12670:SF1">
    <property type="entry name" value="NEUTRAL CERAMIDASE"/>
    <property type="match status" value="1"/>
</dbReference>
<dbReference type="GO" id="GO:0042759">
    <property type="term" value="P:long-chain fatty acid biosynthetic process"/>
    <property type="evidence" value="ECO:0007669"/>
    <property type="project" value="TreeGrafter"/>
</dbReference>
<reference evidence="8 9" key="1">
    <citation type="submission" date="2016-06" db="EMBL/GenBank/DDBJ databases">
        <title>Comparative genomics of the ectomycorrhizal sister species Rhizopogon vinicolor and Rhizopogon vesiculosus (Basidiomycota: Boletales) reveals a divergence of the mating type B locus.</title>
        <authorList>
            <consortium name="DOE Joint Genome Institute"/>
            <person name="Mujic A.B."/>
            <person name="Kuo A."/>
            <person name="Tritt A."/>
            <person name="Lipzen A."/>
            <person name="Chen C."/>
            <person name="Johnson J."/>
            <person name="Sharma A."/>
            <person name="Barry K."/>
            <person name="Grigoriev I.V."/>
            <person name="Spatafora J.W."/>
        </authorList>
    </citation>
    <scope>NUCLEOTIDE SEQUENCE [LARGE SCALE GENOMIC DNA]</scope>
    <source>
        <strain evidence="8 9">AM-OR11-026</strain>
    </source>
</reference>
<evidence type="ECO:0000256" key="2">
    <source>
        <dbReference type="ARBA" id="ARBA00022801"/>
    </source>
</evidence>
<dbReference type="InterPro" id="IPR031329">
    <property type="entry name" value="NEUT/ALK_ceramidase_N"/>
</dbReference>
<keyword evidence="9" id="KW-1185">Reference proteome</keyword>
<feature type="active site" description="Nucleophile" evidence="3">
    <location>
        <position position="306"/>
    </location>
</feature>
<feature type="binding site" evidence="4">
    <location>
        <position position="146"/>
    </location>
    <ligand>
        <name>Zn(2+)</name>
        <dbReference type="ChEBI" id="CHEBI:29105"/>
    </ligand>
</feature>
<keyword evidence="2 5" id="KW-0378">Hydrolase</keyword>
<comment type="similarity">
    <text evidence="1 5">Belongs to the neutral ceramidase family.</text>
</comment>
<sequence>MYIPSFSSAIADSVFPFNWLQDAMHAFIIYLAAFFATTPSSEVGSPSSGSEKYLIGLGIGDVTGPVVETNMMGYASLAQTDTGLHMRQRSRAFIVADTSNPSERILFINSDICMSDTGIRRTILSSLASRYGDIYTPANTALVGTHAHSGVGGYLENLLPQVTSRGYVNDTAAAIVSGTLKAIADAHNSLAPGNLKLGNTTLQNANRNRSPSAYLANPEWERAMYEGDQDWTVSVLGFEDTNGRARGLMSFFPVHGTSLYENNTLVSGDNKGMAAWMYESYIEPSSMPGNNSFVAGFVQSNMGDTSPNTLGAFCESPGKPWDGQPCEVEHSTCGNLTEDCHGRGPGFRISDFESNRMIGQAQFEATRTVMEGNNMTRVSGSVKSVHVYLDMTNYSFTLPNGTLARTCPAALGYSFAGGTSDGPGAFDFTQGHNSSQPSNPFWEIVKIFITPPPSEEQIACQYPKPILLNSGYAHEPYDWAPGTVDVQMLRVGQFVILVMPGELTTMAGRRMREALRVKLIADGILDNRAYVVIAGPGNTYGHYVATREEYGVQRYEGASTIFGPATLEAYINRYSELVLHLADNDTGSPLSNAAPLEQTSKSISMQNPVIVDHPSIFKDFGDVLIDVESSTYYAGDTVAVRFVGANPRNNLRLEGTFFTVDQQVNGEWVVIRTDSHPSTTYKWNRTSTVLGTSTVDARWTIEDGTPAGTYRITYYGDAKSFLGDISAFTGVSSTFTVN</sequence>
<dbReference type="Gene3D" id="2.60.40.2300">
    <property type="entry name" value="Neutral/alkaline non-lysosomal ceramidase, C-terminal domain"/>
    <property type="match status" value="1"/>
</dbReference>
<dbReference type="GO" id="GO:0017040">
    <property type="term" value="F:N-acylsphingosine amidohydrolase activity"/>
    <property type="evidence" value="ECO:0007669"/>
    <property type="project" value="UniProtKB-UniRule"/>
</dbReference>
<protein>
    <recommendedName>
        <fullName evidence="5">Neutral ceramidase</fullName>
        <ecNumber evidence="5">3.5.1.23</ecNumber>
    </recommendedName>
</protein>
<evidence type="ECO:0000259" key="6">
    <source>
        <dbReference type="Pfam" id="PF04734"/>
    </source>
</evidence>
<dbReference type="GO" id="GO:0046872">
    <property type="term" value="F:metal ion binding"/>
    <property type="evidence" value="ECO:0007669"/>
    <property type="project" value="UniProtKB-KW"/>
</dbReference>
<keyword evidence="4" id="KW-0479">Metal-binding</keyword>
<evidence type="ECO:0000256" key="1">
    <source>
        <dbReference type="ARBA" id="ARBA00009835"/>
    </source>
</evidence>
<feature type="binding site" evidence="4">
    <location>
        <position position="255"/>
    </location>
    <ligand>
        <name>Zn(2+)</name>
        <dbReference type="ChEBI" id="CHEBI:29105"/>
    </ligand>
</feature>
<feature type="binding site" evidence="4">
    <location>
        <position position="543"/>
    </location>
    <ligand>
        <name>Zn(2+)</name>
        <dbReference type="ChEBI" id="CHEBI:29105"/>
    </ligand>
</feature>